<dbReference type="InterPro" id="IPR000073">
    <property type="entry name" value="AB_hydrolase_1"/>
</dbReference>
<dbReference type="EMBL" id="JARGDL010000006">
    <property type="protein sequence ID" value="MDF1611770.1"/>
    <property type="molecule type" value="Genomic_DNA"/>
</dbReference>
<keyword evidence="1" id="KW-0732">Signal</keyword>
<feature type="domain" description="AB hydrolase-1" evidence="2">
    <location>
        <begin position="57"/>
        <end position="298"/>
    </location>
</feature>
<feature type="signal peptide" evidence="1">
    <location>
        <begin position="1"/>
        <end position="20"/>
    </location>
</feature>
<dbReference type="PRINTS" id="PR00111">
    <property type="entry name" value="ABHYDROLASE"/>
</dbReference>
<dbReference type="PROSITE" id="PS51257">
    <property type="entry name" value="PROKAR_LIPOPROTEIN"/>
    <property type="match status" value="1"/>
</dbReference>
<dbReference type="PANTHER" id="PTHR43798">
    <property type="entry name" value="MONOACYLGLYCEROL LIPASE"/>
    <property type="match status" value="1"/>
</dbReference>
<protein>
    <submittedName>
        <fullName evidence="3">Alpha/beta hydrolase</fullName>
    </submittedName>
</protein>
<organism evidence="3 4">
    <name type="scientific">Stygiobacter electus</name>
    <dbReference type="NCBI Taxonomy" id="3032292"/>
    <lineage>
        <taxon>Bacteria</taxon>
        <taxon>Pseudomonadati</taxon>
        <taxon>Ignavibacteriota</taxon>
        <taxon>Ignavibacteria</taxon>
        <taxon>Ignavibacteriales</taxon>
        <taxon>Melioribacteraceae</taxon>
        <taxon>Stygiobacter</taxon>
    </lineage>
</organism>
<dbReference type="GO" id="GO:0016020">
    <property type="term" value="C:membrane"/>
    <property type="evidence" value="ECO:0007669"/>
    <property type="project" value="TreeGrafter"/>
</dbReference>
<reference evidence="3" key="1">
    <citation type="submission" date="2023-03" db="EMBL/GenBank/DDBJ databases">
        <title>Stygiobacter electus gen. nov., sp. nov., facultatively anaerobic thermotolerant bacterium of the class Ignavibacteria from a well of Yessentuki mineral water deposit.</title>
        <authorList>
            <person name="Podosokorskaya O.A."/>
            <person name="Elcheninov A.G."/>
            <person name="Petrova N.F."/>
            <person name="Zavarzina D.G."/>
            <person name="Kublanov I.V."/>
            <person name="Merkel A.Y."/>
        </authorList>
    </citation>
    <scope>NUCLEOTIDE SEQUENCE</scope>
    <source>
        <strain evidence="3">09-Me</strain>
    </source>
</reference>
<dbReference type="SUPFAM" id="SSF53474">
    <property type="entry name" value="alpha/beta-Hydrolases"/>
    <property type="match status" value="1"/>
</dbReference>
<keyword evidence="3" id="KW-0378">Hydrolase</keyword>
<dbReference type="RefSeq" id="WP_321535537.1">
    <property type="nucleotide sequence ID" value="NZ_JARGDL010000006.1"/>
</dbReference>
<comment type="caution">
    <text evidence="3">The sequence shown here is derived from an EMBL/GenBank/DDBJ whole genome shotgun (WGS) entry which is preliminary data.</text>
</comment>
<dbReference type="AlphaFoldDB" id="A0AAE3P2P1"/>
<dbReference type="InterPro" id="IPR000639">
    <property type="entry name" value="Epox_hydrolase-like"/>
</dbReference>
<dbReference type="PRINTS" id="PR00412">
    <property type="entry name" value="EPOXHYDRLASE"/>
</dbReference>
<dbReference type="InterPro" id="IPR050266">
    <property type="entry name" value="AB_hydrolase_sf"/>
</dbReference>
<accession>A0AAE3P2P1</accession>
<dbReference type="Proteomes" id="UP001221302">
    <property type="component" value="Unassembled WGS sequence"/>
</dbReference>
<feature type="chain" id="PRO_5042157023" evidence="1">
    <location>
        <begin position="21"/>
        <end position="311"/>
    </location>
</feature>
<sequence>MKKIFLFITALILTACSPYGNLTNMEFDELKYPFEVQKIKLDDGRTIAFADEGKGDVIIFVHGLGSYSPAWQKNISVLKEKFRCIAIDLPGYGKSSKEIHSGKMEFYSDVLKELMDKLKIDKATIAGHSMGGQIGIVMALKYPDRVKSLILAAPAGFESFTAGQKQWFRDVMTVDLVKLTNTQTIRANVVSNFYNMPEDAEFMITDRISFRGAKDFENYCYTVVRSVNGMVDQPVIDFLEKVKQPTLILFGENDNLIPNPFLNPGKTEEIAKFGASKIPNNKLVMIPQCGHFLQFEKPEVFNRAVIDFLSN</sequence>
<evidence type="ECO:0000313" key="3">
    <source>
        <dbReference type="EMBL" id="MDF1611770.1"/>
    </source>
</evidence>
<dbReference type="InterPro" id="IPR029058">
    <property type="entry name" value="AB_hydrolase_fold"/>
</dbReference>
<evidence type="ECO:0000256" key="1">
    <source>
        <dbReference type="SAM" id="SignalP"/>
    </source>
</evidence>
<dbReference type="Pfam" id="PF00561">
    <property type="entry name" value="Abhydrolase_1"/>
    <property type="match status" value="1"/>
</dbReference>
<evidence type="ECO:0000259" key="2">
    <source>
        <dbReference type="Pfam" id="PF00561"/>
    </source>
</evidence>
<dbReference type="PANTHER" id="PTHR43798:SF33">
    <property type="entry name" value="HYDROLASE, PUTATIVE (AFU_ORTHOLOGUE AFUA_2G14860)-RELATED"/>
    <property type="match status" value="1"/>
</dbReference>
<keyword evidence="4" id="KW-1185">Reference proteome</keyword>
<proteinExistence type="predicted"/>
<evidence type="ECO:0000313" key="4">
    <source>
        <dbReference type="Proteomes" id="UP001221302"/>
    </source>
</evidence>
<name>A0AAE3P2P1_9BACT</name>
<gene>
    <name evidence="3" type="ORF">P0M35_06385</name>
</gene>
<dbReference type="Gene3D" id="3.40.50.1820">
    <property type="entry name" value="alpha/beta hydrolase"/>
    <property type="match status" value="1"/>
</dbReference>
<dbReference type="GO" id="GO:0016787">
    <property type="term" value="F:hydrolase activity"/>
    <property type="evidence" value="ECO:0007669"/>
    <property type="project" value="UniProtKB-KW"/>
</dbReference>